<dbReference type="GO" id="GO:0005524">
    <property type="term" value="F:ATP binding"/>
    <property type="evidence" value="ECO:0007669"/>
    <property type="project" value="UniProtKB-KW"/>
</dbReference>
<proteinExistence type="predicted"/>
<keyword evidence="4 10" id="KW-0812">Transmembrane</keyword>
<feature type="transmembrane region" description="Helical" evidence="10">
    <location>
        <begin position="87"/>
        <end position="107"/>
    </location>
</feature>
<dbReference type="InterPro" id="IPR001851">
    <property type="entry name" value="ABC_transp_permease"/>
</dbReference>
<dbReference type="Proteomes" id="UP000694300">
    <property type="component" value="Unassembled WGS sequence"/>
</dbReference>
<dbReference type="CDD" id="cd06581">
    <property type="entry name" value="TM_PBP1_LivM_like"/>
    <property type="match status" value="1"/>
</dbReference>
<feature type="transmembrane region" description="Helical" evidence="10">
    <location>
        <begin position="114"/>
        <end position="132"/>
    </location>
</feature>
<evidence type="ECO:0000256" key="7">
    <source>
        <dbReference type="ARBA" id="ARBA00022989"/>
    </source>
</evidence>
<keyword evidence="7 10" id="KW-1133">Transmembrane helix</keyword>
<evidence type="ECO:0000256" key="6">
    <source>
        <dbReference type="ARBA" id="ARBA00022840"/>
    </source>
</evidence>
<evidence type="ECO:0000313" key="13">
    <source>
        <dbReference type="Proteomes" id="UP000694300"/>
    </source>
</evidence>
<feature type="transmembrane region" description="Helical" evidence="10">
    <location>
        <begin position="234"/>
        <end position="253"/>
    </location>
</feature>
<keyword evidence="3" id="KW-1003">Cell membrane</keyword>
<dbReference type="PROSITE" id="PS50893">
    <property type="entry name" value="ABC_TRANSPORTER_2"/>
    <property type="match status" value="1"/>
</dbReference>
<dbReference type="RefSeq" id="WP_218595339.1">
    <property type="nucleotide sequence ID" value="NZ_JADQDE010000070.1"/>
</dbReference>
<keyword evidence="5" id="KW-0547">Nucleotide-binding</keyword>
<keyword evidence="6 12" id="KW-0067">ATP-binding</keyword>
<evidence type="ECO:0000256" key="9">
    <source>
        <dbReference type="SAM" id="MobiDB-lite"/>
    </source>
</evidence>
<keyword evidence="2" id="KW-0813">Transport</keyword>
<reference evidence="12 13" key="1">
    <citation type="submission" date="2020-11" db="EMBL/GenBank/DDBJ databases">
        <title>Pseudonocardia abyssalis sp. nov. and Pseudonocardia oceani sp. nov., description and phylogenomic analysis of two novel actinomycetes isolated from the deep Southern Ocean.</title>
        <authorList>
            <person name="Parra J."/>
        </authorList>
    </citation>
    <scope>NUCLEOTIDE SEQUENCE [LARGE SCALE GENOMIC DNA]</scope>
    <source>
        <strain evidence="13">KRD185</strain>
    </source>
</reference>
<dbReference type="SMART" id="SM00382">
    <property type="entry name" value="AAA"/>
    <property type="match status" value="1"/>
</dbReference>
<feature type="transmembrane region" description="Helical" evidence="10">
    <location>
        <begin position="12"/>
        <end position="30"/>
    </location>
</feature>
<accession>A0ABS6U495</accession>
<protein>
    <submittedName>
        <fullName evidence="12">ATP-binding cassette domain-containing protein</fullName>
    </submittedName>
</protein>
<evidence type="ECO:0000256" key="10">
    <source>
        <dbReference type="SAM" id="Phobius"/>
    </source>
</evidence>
<sequence>MVIATARRVVRPAGAAWAVVFAAAVISLGAPAYTLFQLEVVVAHAVAALGLYLTMQVAGEFMVGHVAIVGTAAYVVGWLNVHTRLDALVTLPVALLAGALAGLLLGLPGIRLSALYLGIISFFPVFVIPAVVESFPQVTGGENGLRVRRFEFLVDAGPRGLYVVALVVLVLATLFVWNIVRSTWGTRLRALRDAPLALEAAGVDVRTTKAWVYVLSAVPASLAGWLLAYVNQVVIAGFFGLSLTLVLVAAVIVGGRRSVVGVVVATMLLSGYTQLVGPFSEFNEFGLGLLLLAVVLALPSGLDTLREVVRRRRPVVEISGGPTTERDGTPAEPAPTAGRPEARAGVVRGEPLLVATGLCKSFGGTVAVDGVDIELRAGRILGLVGPNGSGKTTVINILTGFHRADGGRVQVGDRDVAGMRPHQVAHTGVSRTFQVPRVIDELSVRRNIEVGLLAGERADGVLRSVFTGGRYGLREEQRRAAVDEVAALLRLDAGVLDAPAESLSLGTKRIVEICRSLAGGAEVICLDEPAAGLNDAEIHRLGLALTDVARSGRAVLLVEHHMRFVLDVCDEVAVLEGGTVTARSTDPTSENLPAALQRHIGVTT</sequence>
<dbReference type="InterPro" id="IPR003593">
    <property type="entry name" value="AAA+_ATPase"/>
</dbReference>
<dbReference type="PANTHER" id="PTHR45772">
    <property type="entry name" value="CONSERVED COMPONENT OF ABC TRANSPORTER FOR NATURAL AMINO ACIDS-RELATED"/>
    <property type="match status" value="1"/>
</dbReference>
<organism evidence="12 13">
    <name type="scientific">Pseudonocardia oceani</name>
    <dbReference type="NCBI Taxonomy" id="2792013"/>
    <lineage>
        <taxon>Bacteria</taxon>
        <taxon>Bacillati</taxon>
        <taxon>Actinomycetota</taxon>
        <taxon>Actinomycetes</taxon>
        <taxon>Pseudonocardiales</taxon>
        <taxon>Pseudonocardiaceae</taxon>
        <taxon>Pseudonocardia</taxon>
    </lineage>
</organism>
<comment type="subcellular location">
    <subcellularLocation>
        <location evidence="1">Cell membrane</location>
        <topology evidence="1">Multi-pass membrane protein</topology>
    </subcellularLocation>
</comment>
<gene>
    <name evidence="12" type="ORF">I4I82_05140</name>
</gene>
<name>A0ABS6U495_9PSEU</name>
<dbReference type="InterPro" id="IPR051120">
    <property type="entry name" value="ABC_AA/LPS_Transport"/>
</dbReference>
<evidence type="ECO:0000259" key="11">
    <source>
        <dbReference type="PROSITE" id="PS50893"/>
    </source>
</evidence>
<comment type="caution">
    <text evidence="12">The sequence shown here is derived from an EMBL/GenBank/DDBJ whole genome shotgun (WGS) entry which is preliminary data.</text>
</comment>
<evidence type="ECO:0000256" key="5">
    <source>
        <dbReference type="ARBA" id="ARBA00022741"/>
    </source>
</evidence>
<evidence type="ECO:0000256" key="2">
    <source>
        <dbReference type="ARBA" id="ARBA00022448"/>
    </source>
</evidence>
<keyword evidence="8 10" id="KW-0472">Membrane</keyword>
<dbReference type="Pfam" id="PF00005">
    <property type="entry name" value="ABC_tran"/>
    <property type="match status" value="1"/>
</dbReference>
<dbReference type="EMBL" id="JADQDF010000001">
    <property type="protein sequence ID" value="MBW0127062.1"/>
    <property type="molecule type" value="Genomic_DNA"/>
</dbReference>
<dbReference type="Pfam" id="PF02653">
    <property type="entry name" value="BPD_transp_2"/>
    <property type="match status" value="1"/>
</dbReference>
<evidence type="ECO:0000256" key="4">
    <source>
        <dbReference type="ARBA" id="ARBA00022692"/>
    </source>
</evidence>
<evidence type="ECO:0000256" key="1">
    <source>
        <dbReference type="ARBA" id="ARBA00004651"/>
    </source>
</evidence>
<feature type="transmembrane region" description="Helical" evidence="10">
    <location>
        <begin position="160"/>
        <end position="180"/>
    </location>
</feature>
<evidence type="ECO:0000313" key="12">
    <source>
        <dbReference type="EMBL" id="MBW0127062.1"/>
    </source>
</evidence>
<feature type="transmembrane region" description="Helical" evidence="10">
    <location>
        <begin position="61"/>
        <end position="81"/>
    </location>
</feature>
<feature type="transmembrane region" description="Helical" evidence="10">
    <location>
        <begin position="36"/>
        <end position="54"/>
    </location>
</feature>
<feature type="transmembrane region" description="Helical" evidence="10">
    <location>
        <begin position="210"/>
        <end position="228"/>
    </location>
</feature>
<keyword evidence="13" id="KW-1185">Reference proteome</keyword>
<evidence type="ECO:0000256" key="8">
    <source>
        <dbReference type="ARBA" id="ARBA00023136"/>
    </source>
</evidence>
<evidence type="ECO:0000256" key="3">
    <source>
        <dbReference type="ARBA" id="ARBA00022475"/>
    </source>
</evidence>
<feature type="transmembrane region" description="Helical" evidence="10">
    <location>
        <begin position="260"/>
        <end position="279"/>
    </location>
</feature>
<feature type="domain" description="ABC transporter" evidence="11">
    <location>
        <begin position="347"/>
        <end position="602"/>
    </location>
</feature>
<dbReference type="InterPro" id="IPR043428">
    <property type="entry name" value="LivM-like"/>
</dbReference>
<dbReference type="InterPro" id="IPR003439">
    <property type="entry name" value="ABC_transporter-like_ATP-bd"/>
</dbReference>
<feature type="region of interest" description="Disordered" evidence="9">
    <location>
        <begin position="317"/>
        <end position="342"/>
    </location>
</feature>